<evidence type="ECO:0000256" key="3">
    <source>
        <dbReference type="ARBA" id="ARBA00022806"/>
    </source>
</evidence>
<evidence type="ECO:0000256" key="2">
    <source>
        <dbReference type="ARBA" id="ARBA00022801"/>
    </source>
</evidence>
<dbReference type="Pfam" id="PF00271">
    <property type="entry name" value="Helicase_C"/>
    <property type="match status" value="1"/>
</dbReference>
<accession>A0ABU5XMT3</accession>
<evidence type="ECO:0000313" key="8">
    <source>
        <dbReference type="Proteomes" id="UP001299596"/>
    </source>
</evidence>
<feature type="domain" description="Helicase C-terminal" evidence="6">
    <location>
        <begin position="263"/>
        <end position="443"/>
    </location>
</feature>
<dbReference type="InterPro" id="IPR001650">
    <property type="entry name" value="Helicase_C-like"/>
</dbReference>
<evidence type="ECO:0000256" key="4">
    <source>
        <dbReference type="ARBA" id="ARBA00022840"/>
    </source>
</evidence>
<comment type="caution">
    <text evidence="7">The sequence shown here is derived from an EMBL/GenBank/DDBJ whole genome shotgun (WGS) entry which is preliminary data.</text>
</comment>
<dbReference type="SMART" id="SM00490">
    <property type="entry name" value="HELICc"/>
    <property type="match status" value="1"/>
</dbReference>
<feature type="domain" description="Helicase ATP-binding" evidence="5">
    <location>
        <begin position="67"/>
        <end position="223"/>
    </location>
</feature>
<name>A0ABU5XMT3_9MYCO</name>
<dbReference type="PANTHER" id="PTHR12131:SF1">
    <property type="entry name" value="ATP-DEPENDENT RNA HELICASE SUPV3L1, MITOCHONDRIAL-RELATED"/>
    <property type="match status" value="1"/>
</dbReference>
<keyword evidence="8" id="KW-1185">Reference proteome</keyword>
<evidence type="ECO:0000259" key="5">
    <source>
        <dbReference type="PROSITE" id="PS51192"/>
    </source>
</evidence>
<dbReference type="Gene3D" id="3.40.50.300">
    <property type="entry name" value="P-loop containing nucleotide triphosphate hydrolases"/>
    <property type="match status" value="2"/>
</dbReference>
<gene>
    <name evidence="7" type="ORF">K6T79_15200</name>
</gene>
<dbReference type="PANTHER" id="PTHR12131">
    <property type="entry name" value="ATP-DEPENDENT RNA AND DNA HELICASE"/>
    <property type="match status" value="1"/>
</dbReference>
<organism evidence="7 8">
    <name type="scientific">[Mycobacterium] crassicus</name>
    <dbReference type="NCBI Taxonomy" id="2872309"/>
    <lineage>
        <taxon>Bacteria</taxon>
        <taxon>Bacillati</taxon>
        <taxon>Actinomycetota</taxon>
        <taxon>Actinomycetes</taxon>
        <taxon>Mycobacteriales</taxon>
        <taxon>Mycobacteriaceae</taxon>
        <taxon>Mycolicibacter</taxon>
    </lineage>
</organism>
<sequence>MSIPPPRPAPLPPPRPVTTVAPALLDDPNDLSALHAKGADSDELFASFAAWAQQGGTVLYPAQEEALIELISGANVVLATPTGSGKSLVATGALYAALATGRRGYYTAPIKALVSEKFFALCHVFGAANVGMLTGDAAVNAAAPIIICTAEVLANIALREGDQADIGLVVMDEFHFYGDPDRGWAWQVPLLELPKAQFLLMSATLGDVTFLREDLTRRTGRPTALVADAERPVPLYHYYATTPMHETIGDLLDTKQAPIYVVHFTQAAALERAQALMSVNVSSKAEKAAIAENIGRFRFSTAFGSTLSRLVRHGIGVHHAGMLPKYRRLVEQLAQAGLLKVICGTDTLGVGINVPIRTVVFSALSKYDGTRTRLLNAREFHQIAGRAGRAGYDTAGTVVVQAPDHEVANLKQFAKVADDPKKRRKLVRRKIPEGMVPWSESTMTRLIEAVPERLASNFRVSTAMVLDVVDRPGDPFAGMRRLLTDNHEPRKRQLQHVRDAIGIARSLLQAGVVERLSESDIAAQADGRRYRLTVDLPPDFALNQPLSTFALTAVELLDPTAETFAREVVSVIEATLEDPRQILAAQLDKARGEAVAQMKAEGVEYDERIELLDEVSYPRPLADLLGHAFAVYLHANPWAADAQLSPKSVVREMWERALTFREFVSEYGLTRSEGAVLRYLSDAFKALRSGVPIAARTEELTDIVEWLGELVRQVDSSLLDEWEQLTSGDQDAAVAPEIRAAPTRPLTGNERAFTAMVRNALFRRVELFARQRWDDLGLLDAEAGWTSQRWEEVGRGYFAEHDQVGTGADARGPALLIFDRRPDVWRVRQILDDPAGDRDWGFEVEVDLGASDEEGAAVLRLVSAGRKD</sequence>
<dbReference type="RefSeq" id="WP_225404164.1">
    <property type="nucleotide sequence ID" value="NZ_JAYJJR010000009.1"/>
</dbReference>
<dbReference type="EMBL" id="JAYJJR010000009">
    <property type="protein sequence ID" value="MEB3022391.1"/>
    <property type="molecule type" value="Genomic_DNA"/>
</dbReference>
<evidence type="ECO:0000313" key="7">
    <source>
        <dbReference type="EMBL" id="MEB3022391.1"/>
    </source>
</evidence>
<protein>
    <submittedName>
        <fullName evidence="7">DUF3516 domain-containing protein</fullName>
    </submittedName>
</protein>
<keyword evidence="3" id="KW-0347">Helicase</keyword>
<dbReference type="PROSITE" id="PS51194">
    <property type="entry name" value="HELICASE_CTER"/>
    <property type="match status" value="1"/>
</dbReference>
<dbReference type="InterPro" id="IPR021904">
    <property type="entry name" value="DUF3516"/>
</dbReference>
<dbReference type="Proteomes" id="UP001299596">
    <property type="component" value="Unassembled WGS sequence"/>
</dbReference>
<dbReference type="InterPro" id="IPR011545">
    <property type="entry name" value="DEAD/DEAH_box_helicase_dom"/>
</dbReference>
<evidence type="ECO:0000256" key="1">
    <source>
        <dbReference type="ARBA" id="ARBA00022741"/>
    </source>
</evidence>
<dbReference type="InterPro" id="IPR027417">
    <property type="entry name" value="P-loop_NTPase"/>
</dbReference>
<keyword evidence="1" id="KW-0547">Nucleotide-binding</keyword>
<dbReference type="Pfam" id="PF00270">
    <property type="entry name" value="DEAD"/>
    <property type="match status" value="1"/>
</dbReference>
<keyword evidence="2" id="KW-0378">Hydrolase</keyword>
<dbReference type="CDD" id="cd17921">
    <property type="entry name" value="DEXHc_Ski2"/>
    <property type="match status" value="1"/>
</dbReference>
<dbReference type="PROSITE" id="PS51192">
    <property type="entry name" value="HELICASE_ATP_BIND_1"/>
    <property type="match status" value="1"/>
</dbReference>
<dbReference type="Pfam" id="PF12029">
    <property type="entry name" value="DUF3516"/>
    <property type="match status" value="1"/>
</dbReference>
<proteinExistence type="predicted"/>
<reference evidence="7 8" key="1">
    <citation type="submission" date="2023-12" db="EMBL/GenBank/DDBJ databases">
        <title>Description of new species of Mycobacterium terrae complex isolated from sewage at the Sao Paulo Zoological Park Foundation in Brazil.</title>
        <authorList>
            <person name="Romagnoli C.L."/>
            <person name="Conceicao E.C."/>
            <person name="Machado E."/>
            <person name="Barreto L.B.P.F."/>
            <person name="Sharma A."/>
            <person name="Silva N.M."/>
            <person name="Marques L.E."/>
            <person name="Juliana M.A."/>
            <person name="Lourenco M.C.S."/>
            <person name="Digiampietri L.A."/>
            <person name="Suffys P.N."/>
            <person name="Viana-Niero C."/>
        </authorList>
    </citation>
    <scope>NUCLEOTIDE SEQUENCE [LARGE SCALE GENOMIC DNA]</scope>
    <source>
        <strain evidence="7 8">MYC098</strain>
    </source>
</reference>
<dbReference type="InterPro" id="IPR014001">
    <property type="entry name" value="Helicase_ATP-bd"/>
</dbReference>
<keyword evidence="4" id="KW-0067">ATP-binding</keyword>
<dbReference type="SUPFAM" id="SSF52540">
    <property type="entry name" value="P-loop containing nucleoside triphosphate hydrolases"/>
    <property type="match status" value="1"/>
</dbReference>
<dbReference type="SMART" id="SM00487">
    <property type="entry name" value="DEXDc"/>
    <property type="match status" value="1"/>
</dbReference>
<evidence type="ECO:0000259" key="6">
    <source>
        <dbReference type="PROSITE" id="PS51194"/>
    </source>
</evidence>
<dbReference type="InterPro" id="IPR050699">
    <property type="entry name" value="RNA-DNA_Helicase"/>
</dbReference>